<dbReference type="SUPFAM" id="SSF141371">
    <property type="entry name" value="PilZ domain-like"/>
    <property type="match status" value="1"/>
</dbReference>
<dbReference type="GO" id="GO:0035438">
    <property type="term" value="F:cyclic-di-GMP binding"/>
    <property type="evidence" value="ECO:0007669"/>
    <property type="project" value="InterPro"/>
</dbReference>
<dbReference type="Pfam" id="PF07238">
    <property type="entry name" value="PilZ"/>
    <property type="match status" value="1"/>
</dbReference>
<proteinExistence type="predicted"/>
<dbReference type="Proteomes" id="UP000238701">
    <property type="component" value="Unassembled WGS sequence"/>
</dbReference>
<gene>
    <name evidence="2" type="ORF">SBA1_850010</name>
</gene>
<evidence type="ECO:0000313" key="3">
    <source>
        <dbReference type="Proteomes" id="UP000238701"/>
    </source>
</evidence>
<accession>A0A2U3L971</accession>
<dbReference type="AlphaFoldDB" id="A0A2U3L971"/>
<sequence>MAYSKKRQYPRFKASIPVELRQPGVNVPLRAQTGDICVGGCYVEMTSTQQVSKEVEVILWVGQEKVVAQGVVVSNHPAFGNGIKFTNVSNEDRARLQKLVDSLDPFHRAPQNKP</sequence>
<dbReference type="EMBL" id="OMOD01000183">
    <property type="protein sequence ID" value="SPF48467.1"/>
    <property type="molecule type" value="Genomic_DNA"/>
</dbReference>
<protein>
    <recommendedName>
        <fullName evidence="1">PilZ domain-containing protein</fullName>
    </recommendedName>
</protein>
<reference evidence="3" key="1">
    <citation type="submission" date="2018-02" db="EMBL/GenBank/DDBJ databases">
        <authorList>
            <person name="Hausmann B."/>
        </authorList>
    </citation>
    <scope>NUCLEOTIDE SEQUENCE [LARGE SCALE GENOMIC DNA]</scope>
    <source>
        <strain evidence="3">Peat soil MAG SbA1</strain>
    </source>
</reference>
<dbReference type="Gene3D" id="2.40.10.220">
    <property type="entry name" value="predicted glycosyltransferase like domains"/>
    <property type="match status" value="1"/>
</dbReference>
<evidence type="ECO:0000259" key="1">
    <source>
        <dbReference type="Pfam" id="PF07238"/>
    </source>
</evidence>
<dbReference type="InterPro" id="IPR009875">
    <property type="entry name" value="PilZ_domain"/>
</dbReference>
<name>A0A2U3L971_9BACT</name>
<organism evidence="2 3">
    <name type="scientific">Candidatus Sulfotelmatobacter kueseliae</name>
    <dbReference type="NCBI Taxonomy" id="2042962"/>
    <lineage>
        <taxon>Bacteria</taxon>
        <taxon>Pseudomonadati</taxon>
        <taxon>Acidobacteriota</taxon>
        <taxon>Terriglobia</taxon>
        <taxon>Terriglobales</taxon>
        <taxon>Candidatus Korobacteraceae</taxon>
        <taxon>Candidatus Sulfotelmatobacter</taxon>
    </lineage>
</organism>
<feature type="domain" description="PilZ" evidence="1">
    <location>
        <begin position="6"/>
        <end position="101"/>
    </location>
</feature>
<evidence type="ECO:0000313" key="2">
    <source>
        <dbReference type="EMBL" id="SPF48467.1"/>
    </source>
</evidence>